<dbReference type="Pfam" id="PF16371">
    <property type="entry name" value="MetallophosN"/>
    <property type="match status" value="1"/>
</dbReference>
<evidence type="ECO:0000259" key="2">
    <source>
        <dbReference type="Pfam" id="PF00149"/>
    </source>
</evidence>
<evidence type="ECO:0000313" key="6">
    <source>
        <dbReference type="Proteomes" id="UP000266292"/>
    </source>
</evidence>
<evidence type="ECO:0000256" key="1">
    <source>
        <dbReference type="SAM" id="SignalP"/>
    </source>
</evidence>
<dbReference type="PANTHER" id="PTHR43143">
    <property type="entry name" value="METALLOPHOSPHOESTERASE, CALCINEURIN SUPERFAMILY"/>
    <property type="match status" value="1"/>
</dbReference>
<dbReference type="OrthoDB" id="1776264at2"/>
<dbReference type="InterPro" id="IPR032285">
    <property type="entry name" value="Metallophos_N"/>
</dbReference>
<name>A0A1X9YSZ7_9BACT</name>
<reference evidence="6" key="1">
    <citation type="submission" date="2017-05" db="EMBL/GenBank/DDBJ databases">
        <authorList>
            <person name="Ray J."/>
            <person name="Price M."/>
            <person name="Deutschbauer A."/>
        </authorList>
    </citation>
    <scope>NUCLEOTIDE SEQUENCE [LARGE SCALE GENOMIC DNA]</scope>
    <source>
        <strain evidence="6">DSM 19842</strain>
    </source>
</reference>
<proteinExistence type="predicted"/>
<organism evidence="5 6">
    <name type="scientific">Pontibacter actiniarum</name>
    <dbReference type="NCBI Taxonomy" id="323450"/>
    <lineage>
        <taxon>Bacteria</taxon>
        <taxon>Pseudomonadati</taxon>
        <taxon>Bacteroidota</taxon>
        <taxon>Cytophagia</taxon>
        <taxon>Cytophagales</taxon>
        <taxon>Hymenobacteraceae</taxon>
        <taxon>Pontibacter</taxon>
    </lineage>
</organism>
<evidence type="ECO:0000313" key="5">
    <source>
        <dbReference type="EMBL" id="ARS35978.1"/>
    </source>
</evidence>
<evidence type="ECO:0000259" key="3">
    <source>
        <dbReference type="Pfam" id="PF16370"/>
    </source>
</evidence>
<dbReference type="GO" id="GO:0016787">
    <property type="term" value="F:hydrolase activity"/>
    <property type="evidence" value="ECO:0007669"/>
    <property type="project" value="InterPro"/>
</dbReference>
<dbReference type="AlphaFoldDB" id="A0A1X9YSZ7"/>
<evidence type="ECO:0000259" key="4">
    <source>
        <dbReference type="Pfam" id="PF16371"/>
    </source>
</evidence>
<dbReference type="Proteomes" id="UP000266292">
    <property type="component" value="Chromosome"/>
</dbReference>
<feature type="domain" description="Calcineurin-like phosphoesterase" evidence="2">
    <location>
        <begin position="168"/>
        <end position="310"/>
    </location>
</feature>
<dbReference type="SUPFAM" id="SSF56300">
    <property type="entry name" value="Metallo-dependent phosphatases"/>
    <property type="match status" value="1"/>
</dbReference>
<dbReference type="InterPro" id="IPR032288">
    <property type="entry name" value="Metallophos_C"/>
</dbReference>
<dbReference type="RefSeq" id="WP_025607241.1">
    <property type="nucleotide sequence ID" value="NZ_CP021235.1"/>
</dbReference>
<keyword evidence="6" id="KW-1185">Reference proteome</keyword>
<dbReference type="STRING" id="709015.GCA_000472485_02285"/>
<feature type="domain" description="Calcineurin-like phosphoesterase N-terminal" evidence="4">
    <location>
        <begin position="37"/>
        <end position="113"/>
    </location>
</feature>
<feature type="signal peptide" evidence="1">
    <location>
        <begin position="1"/>
        <end position="26"/>
    </location>
</feature>
<gene>
    <name evidence="5" type="ORF">CA264_11320</name>
</gene>
<dbReference type="InterPro" id="IPR004843">
    <property type="entry name" value="Calcineurin-like_PHP"/>
</dbReference>
<accession>A0A1X9YSZ7</accession>
<dbReference type="PANTHER" id="PTHR43143:SF1">
    <property type="entry name" value="SERINE_THREONINE-PROTEIN PHOSPHATASE CPPED1"/>
    <property type="match status" value="1"/>
</dbReference>
<sequence>MKRRKFIASFLLLSGGVVLSSKTALGFPGIAGARVRGTVKARGKKLANVIVSDGFSVVQTDRKGRYEIPFNAQARFVFVSIPAGYAIPNENGIARHYQPFNSSDTKQEYHFELTPLQQDDTSHRFIVWADPQVKNKNDVEEMQTTAAPDVKRLVQSFGAGALVHGMTVGDIVWDKHELFSSYDKAVASTGIPFFQALGNHDMDYNKGGDEASDATFQSLYGPTYYSFNRGKVHYVVLDDVRYLGSDRHYDGALSEQQLNWLRKDLAFVPKEHLVVIGLHIPVHNGVENNQELYELLGDRKVHIMSGHTHYNRNVVKDNVYEHVHGTLCGAWWTGPVCGDGAPRGYGVYEVNGTDMTWYYKSTGFEKDHQLSVQVDDSEGQKYMVANVWNWDPEWKVAWWADGASMGALESTKGFDPLAVSLYKGKGLPEKRGFAEPTETDHLFRAALAPGTKKLKVVATDRFGNQYEQSVEVENS</sequence>
<keyword evidence="1" id="KW-0732">Signal</keyword>
<dbReference type="Pfam" id="PF16370">
    <property type="entry name" value="MetallophosC"/>
    <property type="match status" value="1"/>
</dbReference>
<protein>
    <submittedName>
        <fullName evidence="5">Metallophosphoesterase</fullName>
    </submittedName>
</protein>
<dbReference type="KEGG" id="pact:CA264_11320"/>
<dbReference type="Gene3D" id="3.60.21.10">
    <property type="match status" value="1"/>
</dbReference>
<dbReference type="EMBL" id="CP021235">
    <property type="protein sequence ID" value="ARS35978.1"/>
    <property type="molecule type" value="Genomic_DNA"/>
</dbReference>
<dbReference type="InterPro" id="IPR051918">
    <property type="entry name" value="STPP_CPPED1"/>
</dbReference>
<dbReference type="Pfam" id="PF00149">
    <property type="entry name" value="Metallophos"/>
    <property type="match status" value="1"/>
</dbReference>
<feature type="domain" description="Calcineurin-like phosphoesterase C-terminal" evidence="3">
    <location>
        <begin position="321"/>
        <end position="466"/>
    </location>
</feature>
<feature type="chain" id="PRO_5010990024" evidence="1">
    <location>
        <begin position="27"/>
        <end position="475"/>
    </location>
</feature>
<dbReference type="InterPro" id="IPR029052">
    <property type="entry name" value="Metallo-depent_PP-like"/>
</dbReference>